<gene>
    <name evidence="1" type="ORF">DW322_08780</name>
</gene>
<evidence type="ECO:0000313" key="2">
    <source>
        <dbReference type="Proteomes" id="UP000471120"/>
    </source>
</evidence>
<comment type="caution">
    <text evidence="1">The sequence shown here is derived from an EMBL/GenBank/DDBJ whole genome shotgun (WGS) entry which is preliminary data.</text>
</comment>
<organism evidence="1 2">
    <name type="scientific">Rhodococcus rhodnii</name>
    <dbReference type="NCBI Taxonomy" id="38312"/>
    <lineage>
        <taxon>Bacteria</taxon>
        <taxon>Bacillati</taxon>
        <taxon>Actinomycetota</taxon>
        <taxon>Actinomycetes</taxon>
        <taxon>Mycobacteriales</taxon>
        <taxon>Nocardiaceae</taxon>
        <taxon>Rhodococcus</taxon>
    </lineage>
</organism>
<protein>
    <submittedName>
        <fullName evidence="1">Uncharacterized protein</fullName>
    </submittedName>
</protein>
<accession>A0A6P2CF07</accession>
<dbReference type="Proteomes" id="UP000471120">
    <property type="component" value="Unassembled WGS sequence"/>
</dbReference>
<dbReference type="AlphaFoldDB" id="A0A6P2CF07"/>
<reference evidence="1 2" key="1">
    <citation type="submission" date="2018-07" db="EMBL/GenBank/DDBJ databases">
        <title>Genome sequence of Rhodococcus rhodnii ATCC 35071 from Rhodnius prolixus.</title>
        <authorList>
            <person name="Patel V."/>
            <person name="Vogel K.J."/>
        </authorList>
    </citation>
    <scope>NUCLEOTIDE SEQUENCE [LARGE SCALE GENOMIC DNA]</scope>
    <source>
        <strain evidence="1 2">ATCC 35071</strain>
    </source>
</reference>
<evidence type="ECO:0000313" key="1">
    <source>
        <dbReference type="EMBL" id="TXG90301.1"/>
    </source>
</evidence>
<dbReference type="RefSeq" id="WP_010836800.1">
    <property type="nucleotide sequence ID" value="NZ_QRCM01000001.1"/>
</dbReference>
<sequence>MNDECLYLTIADRNQLVATLREIPDLAADLAAAIALPGYPRRYSLEPRVRGSGETPVPFPAEAQDAADVLTNELWGWIRLVLEQRRMDYDGATSLEGLARWLQRNIIALSMTEGSGDAPRMIEAAVKLARRACRTPRARTYGGTVREAESFELNAKAIERMRCELGDEYAGLTTRRIRTLRDRGLLTPVRTVPTTDGPLDVFRLGDVLSAHRSHPTRRRTA</sequence>
<name>A0A6P2CF07_9NOCA</name>
<dbReference type="EMBL" id="QRCM01000001">
    <property type="protein sequence ID" value="TXG90301.1"/>
    <property type="molecule type" value="Genomic_DNA"/>
</dbReference>
<proteinExistence type="predicted"/>